<dbReference type="InterPro" id="IPR036291">
    <property type="entry name" value="NAD(P)-bd_dom_sf"/>
</dbReference>
<dbReference type="SUPFAM" id="SSF51735">
    <property type="entry name" value="NAD(P)-binding Rossmann-fold domains"/>
    <property type="match status" value="1"/>
</dbReference>
<dbReference type="PANTHER" id="PTHR43350">
    <property type="entry name" value="NAD-DEPENDENT ALCOHOL DEHYDROGENASE"/>
    <property type="match status" value="1"/>
</dbReference>
<evidence type="ECO:0000313" key="8">
    <source>
        <dbReference type="Proteomes" id="UP000321303"/>
    </source>
</evidence>
<dbReference type="InterPro" id="IPR011032">
    <property type="entry name" value="GroES-like_sf"/>
</dbReference>
<keyword evidence="3" id="KW-0479">Metal-binding</keyword>
<dbReference type="CDD" id="cd08255">
    <property type="entry name" value="2-desacetyl-2-hydroxyethyl_bacteriochlorophyllide_like"/>
    <property type="match status" value="1"/>
</dbReference>
<dbReference type="RefSeq" id="WP_146875269.1">
    <property type="nucleotide sequence ID" value="NZ_BJXV01000010.1"/>
</dbReference>
<proteinExistence type="inferred from homology"/>
<comment type="caution">
    <text evidence="7">The sequence shown here is derived from an EMBL/GenBank/DDBJ whole genome shotgun (WGS) entry which is preliminary data.</text>
</comment>
<dbReference type="GO" id="GO:0016491">
    <property type="term" value="F:oxidoreductase activity"/>
    <property type="evidence" value="ECO:0007669"/>
    <property type="project" value="UniProtKB-KW"/>
</dbReference>
<dbReference type="PANTHER" id="PTHR43350:SF19">
    <property type="entry name" value="D-GULOSIDE 3-DEHYDROGENASE"/>
    <property type="match status" value="1"/>
</dbReference>
<evidence type="ECO:0000256" key="2">
    <source>
        <dbReference type="ARBA" id="ARBA00008072"/>
    </source>
</evidence>
<name>A0A511UP40_9GAMM</name>
<gene>
    <name evidence="7" type="ORF">HVA01_20200</name>
</gene>
<evidence type="ECO:0000259" key="6">
    <source>
        <dbReference type="Pfam" id="PF00107"/>
    </source>
</evidence>
<keyword evidence="8" id="KW-1185">Reference proteome</keyword>
<evidence type="ECO:0000256" key="5">
    <source>
        <dbReference type="ARBA" id="ARBA00023002"/>
    </source>
</evidence>
<dbReference type="Pfam" id="PF00107">
    <property type="entry name" value="ADH_zinc_N"/>
    <property type="match status" value="1"/>
</dbReference>
<feature type="domain" description="Alcohol dehydrogenase-like C-terminal" evidence="6">
    <location>
        <begin position="159"/>
        <end position="266"/>
    </location>
</feature>
<dbReference type="Proteomes" id="UP000321303">
    <property type="component" value="Unassembled WGS sequence"/>
</dbReference>
<dbReference type="OrthoDB" id="9781588at2"/>
<keyword evidence="5" id="KW-0560">Oxidoreductase</keyword>
<dbReference type="SUPFAM" id="SSF50129">
    <property type="entry name" value="GroES-like"/>
    <property type="match status" value="1"/>
</dbReference>
<dbReference type="GO" id="GO:0046872">
    <property type="term" value="F:metal ion binding"/>
    <property type="evidence" value="ECO:0007669"/>
    <property type="project" value="UniProtKB-KW"/>
</dbReference>
<evidence type="ECO:0000313" key="7">
    <source>
        <dbReference type="EMBL" id="GEN28374.1"/>
    </source>
</evidence>
<dbReference type="EMBL" id="BJXV01000010">
    <property type="protein sequence ID" value="GEN28374.1"/>
    <property type="molecule type" value="Genomic_DNA"/>
</dbReference>
<comment type="cofactor">
    <cofactor evidence="1">
        <name>Zn(2+)</name>
        <dbReference type="ChEBI" id="CHEBI:29105"/>
    </cofactor>
</comment>
<evidence type="ECO:0000256" key="1">
    <source>
        <dbReference type="ARBA" id="ARBA00001947"/>
    </source>
</evidence>
<evidence type="ECO:0000256" key="4">
    <source>
        <dbReference type="ARBA" id="ARBA00022833"/>
    </source>
</evidence>
<dbReference type="InterPro" id="IPR013149">
    <property type="entry name" value="ADH-like_C"/>
</dbReference>
<dbReference type="Gene3D" id="3.40.50.720">
    <property type="entry name" value="NAD(P)-binding Rossmann-like Domain"/>
    <property type="match status" value="1"/>
</dbReference>
<organism evidence="7 8">
    <name type="scientific">Halovibrio variabilis</name>
    <dbReference type="NCBI Taxonomy" id="31910"/>
    <lineage>
        <taxon>Bacteria</taxon>
        <taxon>Pseudomonadati</taxon>
        <taxon>Pseudomonadota</taxon>
        <taxon>Gammaproteobacteria</taxon>
        <taxon>Oceanospirillales</taxon>
        <taxon>Halomonadaceae</taxon>
        <taxon>Halovibrio</taxon>
    </lineage>
</organism>
<dbReference type="Gene3D" id="3.90.180.10">
    <property type="entry name" value="Medium-chain alcohol dehydrogenases, catalytic domain"/>
    <property type="match status" value="1"/>
</dbReference>
<accession>A0A511UP40</accession>
<evidence type="ECO:0000256" key="3">
    <source>
        <dbReference type="ARBA" id="ARBA00022723"/>
    </source>
</evidence>
<comment type="similarity">
    <text evidence="2">Belongs to the zinc-containing alcohol dehydrogenase family.</text>
</comment>
<keyword evidence="4" id="KW-0862">Zinc</keyword>
<sequence>MSTPEYANAFWVTRPAQGELRPEPLPAVAADEVRVRTLYSGISRGTESLVFNGHVPESEYFRMQAPFQAGEFPAPVKYGYCSVGRVEQGPSALLDKTVFCLFPHQDHYVVPASAVLEVPTHVPAERAVLAANMETAINGVWDAEPMLGERICVIGAGVVGTLVAYLCAQIPGVNVRLVDINPERRQLAEQLGVAFCAPEEVTHDQDCVIHASGHAAGLRQALAVVGNEGRIIEMSWFGEGEVALPLGGAFHSQRLTLKASQVGQLPAKLSPRWDYTRRLRLALSLLVDDRLEALISGESDFAQLPTLAPWLFGRGSAELCHRLRYPL</sequence>
<reference evidence="7 8" key="1">
    <citation type="submission" date="2019-07" db="EMBL/GenBank/DDBJ databases">
        <title>Whole genome shotgun sequence of Halomonas variabilis NBRC 102410.</title>
        <authorList>
            <person name="Hosoyama A."/>
            <person name="Uohara A."/>
            <person name="Ohji S."/>
            <person name="Ichikawa N."/>
        </authorList>
    </citation>
    <scope>NUCLEOTIDE SEQUENCE [LARGE SCALE GENOMIC DNA]</scope>
    <source>
        <strain evidence="7 8">NBRC 102410</strain>
    </source>
</reference>
<protein>
    <submittedName>
        <fullName evidence="7">Dehydrogenase</fullName>
    </submittedName>
</protein>
<dbReference type="AlphaFoldDB" id="A0A511UP40"/>